<protein>
    <recommendedName>
        <fullName evidence="8">DNA-3-methyladenine glycosylase I</fullName>
        <ecNumber evidence="8">3.2.2.20</ecNumber>
    </recommendedName>
</protein>
<evidence type="ECO:0000256" key="4">
    <source>
        <dbReference type="ARBA" id="ARBA00022833"/>
    </source>
</evidence>
<dbReference type="PANTHER" id="PTHR30037">
    <property type="entry name" value="DNA-3-METHYLADENINE GLYCOSYLASE 1"/>
    <property type="match status" value="1"/>
</dbReference>
<dbReference type="InterPro" id="IPR011257">
    <property type="entry name" value="DNA_glycosylase"/>
</dbReference>
<dbReference type="InterPro" id="IPR052891">
    <property type="entry name" value="DNA-3mA_glycosylase"/>
</dbReference>
<dbReference type="SUPFAM" id="SSF48150">
    <property type="entry name" value="DNA-glycosylase"/>
    <property type="match status" value="1"/>
</dbReference>
<evidence type="ECO:0000256" key="8">
    <source>
        <dbReference type="ARBA" id="ARBA00066766"/>
    </source>
</evidence>
<dbReference type="OrthoDB" id="9807664at2"/>
<dbReference type="PANTHER" id="PTHR30037:SF4">
    <property type="entry name" value="DNA-3-METHYLADENINE GLYCOSYLASE I"/>
    <property type="match status" value="1"/>
</dbReference>
<dbReference type="InterPro" id="IPR005019">
    <property type="entry name" value="Adenine_glyco"/>
</dbReference>
<dbReference type="GO" id="GO:0006284">
    <property type="term" value="P:base-excision repair"/>
    <property type="evidence" value="ECO:0007669"/>
    <property type="project" value="InterPro"/>
</dbReference>
<keyword evidence="1" id="KW-0479">Metal-binding</keyword>
<dbReference type="EC" id="3.2.2.20" evidence="8"/>
<reference evidence="9 10" key="1">
    <citation type="submission" date="2017-08" db="EMBL/GenBank/DDBJ databases">
        <title>The complete genome sequence of Maribacter sp. B1, isolated from deep-sea sediment.</title>
        <authorList>
            <person name="Wu Y.-H."/>
            <person name="Cheng H."/>
            <person name="Xu X.-W."/>
        </authorList>
    </citation>
    <scope>NUCLEOTIDE SEQUENCE [LARGE SCALE GENOMIC DNA]</scope>
    <source>
        <strain evidence="9 10">B1</strain>
    </source>
</reference>
<evidence type="ECO:0000313" key="9">
    <source>
        <dbReference type="EMBL" id="ASV30495.1"/>
    </source>
</evidence>
<keyword evidence="2" id="KW-0227">DNA damage</keyword>
<keyword evidence="4" id="KW-0862">Zinc</keyword>
<evidence type="ECO:0000256" key="5">
    <source>
        <dbReference type="ARBA" id="ARBA00023204"/>
    </source>
</evidence>
<dbReference type="GO" id="GO:0008725">
    <property type="term" value="F:DNA-3-methyladenine glycosylase activity"/>
    <property type="evidence" value="ECO:0007669"/>
    <property type="project" value="UniProtKB-EC"/>
</dbReference>
<dbReference type="GO" id="GO:0046872">
    <property type="term" value="F:metal ion binding"/>
    <property type="evidence" value="ECO:0007669"/>
    <property type="project" value="UniProtKB-KW"/>
</dbReference>
<evidence type="ECO:0000256" key="7">
    <source>
        <dbReference type="ARBA" id="ARBA00057608"/>
    </source>
</evidence>
<name>A0A223V502_9FLAO</name>
<dbReference type="EMBL" id="CP022957">
    <property type="protein sequence ID" value="ASV30495.1"/>
    <property type="molecule type" value="Genomic_DNA"/>
</dbReference>
<evidence type="ECO:0000256" key="1">
    <source>
        <dbReference type="ARBA" id="ARBA00022723"/>
    </source>
</evidence>
<proteinExistence type="predicted"/>
<evidence type="ECO:0000313" key="10">
    <source>
        <dbReference type="Proteomes" id="UP000215244"/>
    </source>
</evidence>
<dbReference type="Pfam" id="PF03352">
    <property type="entry name" value="Adenine_glyco"/>
    <property type="match status" value="1"/>
</dbReference>
<organism evidence="9 10">
    <name type="scientific">Maribacter cobaltidurans</name>
    <dbReference type="NCBI Taxonomy" id="1178778"/>
    <lineage>
        <taxon>Bacteria</taxon>
        <taxon>Pseudomonadati</taxon>
        <taxon>Bacteroidota</taxon>
        <taxon>Flavobacteriia</taxon>
        <taxon>Flavobacteriales</taxon>
        <taxon>Flavobacteriaceae</taxon>
        <taxon>Maribacter</taxon>
    </lineage>
</organism>
<evidence type="ECO:0000256" key="3">
    <source>
        <dbReference type="ARBA" id="ARBA00022801"/>
    </source>
</evidence>
<dbReference type="AlphaFoldDB" id="A0A223V502"/>
<dbReference type="InterPro" id="IPR004597">
    <property type="entry name" value="Tag"/>
</dbReference>
<accession>A0A223V502</accession>
<gene>
    <name evidence="9" type="ORF">CJ263_09895</name>
</gene>
<keyword evidence="5" id="KW-0234">DNA repair</keyword>
<sequence length="192" mass="22120">MELNQNKLKRCGWCLGDSLYEAYHDTEWGVPVKDDSSLFEFLILETFQAGLSWITILRKRENFRAAFDNFDYKKIAAYKQEKINALLKNEGIIRNKLKVNATVSNATAFMEIQKEFGSFSKYFWAFVDDSPIKNSISHYKDAPGNTPLSDIISKDLKKRGFKFVGSTVVYAMMQATGMVNDHETSCFRYEEV</sequence>
<evidence type="ECO:0000256" key="6">
    <source>
        <dbReference type="ARBA" id="ARBA00052558"/>
    </source>
</evidence>
<dbReference type="FunFam" id="1.10.340.30:FF:000009">
    <property type="entry name" value="DNA-3-methyladenine glycosylase I"/>
    <property type="match status" value="1"/>
</dbReference>
<evidence type="ECO:0000256" key="2">
    <source>
        <dbReference type="ARBA" id="ARBA00022763"/>
    </source>
</evidence>
<dbReference type="Gene3D" id="1.10.340.30">
    <property type="entry name" value="Hypothetical protein, domain 2"/>
    <property type="match status" value="1"/>
</dbReference>
<dbReference type="KEGG" id="marb:CJ263_09895"/>
<keyword evidence="3" id="KW-0378">Hydrolase</keyword>
<comment type="function">
    <text evidence="7">Hydrolysis of the deoxyribose N-glycosidic bond to excise 3-methyladenine from the damaged DNA polymer formed by alkylation lesions.</text>
</comment>
<comment type="catalytic activity">
    <reaction evidence="6">
        <text>Hydrolysis of alkylated DNA, releasing 3-methyladenine.</text>
        <dbReference type="EC" id="3.2.2.20"/>
    </reaction>
</comment>
<dbReference type="NCBIfam" id="TIGR00624">
    <property type="entry name" value="tag"/>
    <property type="match status" value="1"/>
</dbReference>
<dbReference type="Proteomes" id="UP000215244">
    <property type="component" value="Chromosome"/>
</dbReference>
<keyword evidence="10" id="KW-1185">Reference proteome</keyword>